<evidence type="ECO:0000313" key="2">
    <source>
        <dbReference type="EMBL" id="CAE0257886.1"/>
    </source>
</evidence>
<gene>
    <name evidence="2" type="ORF">PBIL07802_LOCUS20147</name>
</gene>
<organism evidence="2">
    <name type="scientific">Palpitomonas bilix</name>
    <dbReference type="NCBI Taxonomy" id="652834"/>
    <lineage>
        <taxon>Eukaryota</taxon>
        <taxon>Eukaryota incertae sedis</taxon>
    </lineage>
</organism>
<dbReference type="AlphaFoldDB" id="A0A7S3DI23"/>
<proteinExistence type="predicted"/>
<protein>
    <submittedName>
        <fullName evidence="2">Uncharacterized protein</fullName>
    </submittedName>
</protein>
<name>A0A7S3DI23_9EUKA</name>
<evidence type="ECO:0000256" key="1">
    <source>
        <dbReference type="SAM" id="MobiDB-lite"/>
    </source>
</evidence>
<feature type="compositionally biased region" description="Low complexity" evidence="1">
    <location>
        <begin position="1"/>
        <end position="17"/>
    </location>
</feature>
<feature type="compositionally biased region" description="Basic and acidic residues" evidence="1">
    <location>
        <begin position="26"/>
        <end position="37"/>
    </location>
</feature>
<dbReference type="EMBL" id="HBIB01031072">
    <property type="protein sequence ID" value="CAE0257886.1"/>
    <property type="molecule type" value="Transcribed_RNA"/>
</dbReference>
<feature type="region of interest" description="Disordered" evidence="1">
    <location>
        <begin position="1"/>
        <end position="39"/>
    </location>
</feature>
<reference evidence="2" key="1">
    <citation type="submission" date="2021-01" db="EMBL/GenBank/DDBJ databases">
        <authorList>
            <person name="Corre E."/>
            <person name="Pelletier E."/>
            <person name="Niang G."/>
            <person name="Scheremetjew M."/>
            <person name="Finn R."/>
            <person name="Kale V."/>
            <person name="Holt S."/>
            <person name="Cochrane G."/>
            <person name="Meng A."/>
            <person name="Brown T."/>
            <person name="Cohen L."/>
        </authorList>
    </citation>
    <scope>NUCLEOTIDE SEQUENCE</scope>
    <source>
        <strain evidence="2">NIES-2562</strain>
    </source>
</reference>
<sequence length="103" mass="11643">MDACFSSSASAFTSSSFPPHTCEFPRGQREQTKKGEDTQGGAAQSVMCMFTQVPPFVYLTLAHACTRRFKTKQGREKLGGEKKEKETVHERSTLQLWHHCQFI</sequence>
<accession>A0A7S3DI23</accession>